<dbReference type="Proteomes" id="UP001205311">
    <property type="component" value="Unassembled WGS sequence"/>
</dbReference>
<dbReference type="PROSITE" id="PS50222">
    <property type="entry name" value="EF_HAND_2"/>
    <property type="match status" value="2"/>
</dbReference>
<dbReference type="CDD" id="cd00051">
    <property type="entry name" value="EFh"/>
    <property type="match status" value="1"/>
</dbReference>
<accession>A0ABT1HMC1</accession>
<protein>
    <submittedName>
        <fullName evidence="2">EF-hand domain pair</fullName>
    </submittedName>
</protein>
<evidence type="ECO:0000313" key="3">
    <source>
        <dbReference type="Proteomes" id="UP001205311"/>
    </source>
</evidence>
<dbReference type="Pfam" id="PF13499">
    <property type="entry name" value="EF-hand_7"/>
    <property type="match status" value="1"/>
</dbReference>
<feature type="domain" description="EF-hand" evidence="1">
    <location>
        <begin position="8"/>
        <end position="43"/>
    </location>
</feature>
<dbReference type="InterPro" id="IPR002048">
    <property type="entry name" value="EF_hand_dom"/>
</dbReference>
<dbReference type="Gene3D" id="1.10.238.10">
    <property type="entry name" value="EF-hand"/>
    <property type="match status" value="1"/>
</dbReference>
<dbReference type="InterPro" id="IPR011992">
    <property type="entry name" value="EF-hand-dom_pair"/>
</dbReference>
<evidence type="ECO:0000313" key="2">
    <source>
        <dbReference type="EMBL" id="MCP2256667.1"/>
    </source>
</evidence>
<feature type="domain" description="EF-hand" evidence="1">
    <location>
        <begin position="132"/>
        <end position="167"/>
    </location>
</feature>
<dbReference type="SUPFAM" id="SSF47473">
    <property type="entry name" value="EF-hand"/>
    <property type="match status" value="1"/>
</dbReference>
<dbReference type="PROSITE" id="PS00018">
    <property type="entry name" value="EF_HAND_1"/>
    <property type="match status" value="2"/>
</dbReference>
<gene>
    <name evidence="2" type="ORF">LX15_000350</name>
</gene>
<evidence type="ECO:0000259" key="1">
    <source>
        <dbReference type="PROSITE" id="PS50222"/>
    </source>
</evidence>
<comment type="caution">
    <text evidence="2">The sequence shown here is derived from an EMBL/GenBank/DDBJ whole genome shotgun (WGS) entry which is preliminary data.</text>
</comment>
<dbReference type="RefSeq" id="WP_253667640.1">
    <property type="nucleotide sequence ID" value="NZ_JAMTCP010000001.1"/>
</dbReference>
<name>A0ABT1HMC1_STRSD</name>
<dbReference type="SMART" id="SM00054">
    <property type="entry name" value="EFh"/>
    <property type="match status" value="3"/>
</dbReference>
<dbReference type="InterPro" id="IPR018247">
    <property type="entry name" value="EF_Hand_1_Ca_BS"/>
</dbReference>
<dbReference type="EMBL" id="JAMTCP010000001">
    <property type="protein sequence ID" value="MCP2256667.1"/>
    <property type="molecule type" value="Genomic_DNA"/>
</dbReference>
<keyword evidence="3" id="KW-1185">Reference proteome</keyword>
<sequence length="183" mass="20536">MATTTTDPITAKLEALFHATDSNNDGHVEWEDYHGIIERCLSAYKIDKNDRRARALLAAYQMSWIELLRHANGEDRLSKDQFVLATRLSAVDTSRHNLVEGLSHAIFDIIDSDGTNAIDKAEFEKYVKVWGIDASSALEAFGKLDLDGDGEISRHEFIRAAREFFYSPDLDTPGSLFFGHLSV</sequence>
<proteinExistence type="predicted"/>
<dbReference type="Pfam" id="PF13833">
    <property type="entry name" value="EF-hand_8"/>
    <property type="match status" value="1"/>
</dbReference>
<reference evidence="2 3" key="1">
    <citation type="submission" date="2022-06" db="EMBL/GenBank/DDBJ databases">
        <title>Genomic Encyclopedia of Archaeal and Bacterial Type Strains, Phase II (KMG-II): from individual species to whole genera.</title>
        <authorList>
            <person name="Goeker M."/>
        </authorList>
    </citation>
    <scope>NUCLEOTIDE SEQUENCE [LARGE SCALE GENOMIC DNA]</scope>
    <source>
        <strain evidence="2 3">DSM 40477</strain>
    </source>
</reference>
<organism evidence="2 3">
    <name type="scientific">Streptoalloteichus tenebrarius (strain ATCC 17920 / DSM 40477 / JCM 4838 / CBS 697.72 / NBRC 16177 / NCIMB 11028 / NRRL B-12390 / A12253. 1 / ISP 5477)</name>
    <name type="common">Streptomyces tenebrarius</name>
    <dbReference type="NCBI Taxonomy" id="1933"/>
    <lineage>
        <taxon>Bacteria</taxon>
        <taxon>Bacillati</taxon>
        <taxon>Actinomycetota</taxon>
        <taxon>Actinomycetes</taxon>
        <taxon>Pseudonocardiales</taxon>
        <taxon>Pseudonocardiaceae</taxon>
        <taxon>Streptoalloteichus</taxon>
    </lineage>
</organism>